<dbReference type="GO" id="GO:0004519">
    <property type="term" value="F:endonuclease activity"/>
    <property type="evidence" value="ECO:0007669"/>
    <property type="project" value="UniProtKB-KW"/>
</dbReference>
<evidence type="ECO:0000313" key="1">
    <source>
        <dbReference type="EMBL" id="SNS91087.1"/>
    </source>
</evidence>
<dbReference type="SUPFAM" id="SSF53098">
    <property type="entry name" value="Ribonuclease H-like"/>
    <property type="match status" value="1"/>
</dbReference>
<dbReference type="Proteomes" id="UP000198304">
    <property type="component" value="Unassembled WGS sequence"/>
</dbReference>
<accession>A0A239IC00</accession>
<organism evidence="1 2">
    <name type="scientific">Anaerovirgula multivorans</name>
    <dbReference type="NCBI Taxonomy" id="312168"/>
    <lineage>
        <taxon>Bacteria</taxon>
        <taxon>Bacillati</taxon>
        <taxon>Bacillota</taxon>
        <taxon>Clostridia</taxon>
        <taxon>Peptostreptococcales</taxon>
        <taxon>Natronincolaceae</taxon>
        <taxon>Anaerovirgula</taxon>
    </lineage>
</organism>
<sequence>MFQNSIISNEGSIYNFFKELRFDLYLTKPQLKHLENTMNAMILKGYNGKMSDIAELTSPKHRTSISRFFSQSKWNEELLMTALESATLELIWNKSKKTNKPIYMIIDDTISEKTKPSSKAKNIIQKCSFHNSHLKKKTVYGHQLVVALLSCDGLVFPYAIKIYDKEKMSKIDIATNLISSLPKPINSGFVLCDSWYSCKAIFTASKEAGYSYIGALRTNRVIYPKGHERLGVKLHKFATSLDKDSFDLVTVKGEKYYIYNYIGKLNDMKKVSITLSYPKGSFHKEGALKAFIALDLSLNPLNVLT</sequence>
<keyword evidence="1" id="KW-0540">Nuclease</keyword>
<keyword evidence="1" id="KW-0255">Endonuclease</keyword>
<keyword evidence="1" id="KW-0378">Hydrolase</keyword>
<keyword evidence="2" id="KW-1185">Reference proteome</keyword>
<dbReference type="EMBL" id="FZOJ01000027">
    <property type="protein sequence ID" value="SNS91087.1"/>
    <property type="molecule type" value="Genomic_DNA"/>
</dbReference>
<proteinExistence type="predicted"/>
<reference evidence="1 2" key="1">
    <citation type="submission" date="2017-06" db="EMBL/GenBank/DDBJ databases">
        <authorList>
            <person name="Kim H.J."/>
            <person name="Triplett B.A."/>
        </authorList>
    </citation>
    <scope>NUCLEOTIDE SEQUENCE [LARGE SCALE GENOMIC DNA]</scope>
    <source>
        <strain evidence="1 2">SCA</strain>
    </source>
</reference>
<name>A0A239IC00_9FIRM</name>
<evidence type="ECO:0000313" key="2">
    <source>
        <dbReference type="Proteomes" id="UP000198304"/>
    </source>
</evidence>
<gene>
    <name evidence="1" type="ORF">SAMN05446037_102714</name>
</gene>
<dbReference type="InterPro" id="IPR012337">
    <property type="entry name" value="RNaseH-like_sf"/>
</dbReference>
<dbReference type="AlphaFoldDB" id="A0A239IC00"/>
<protein>
    <submittedName>
        <fullName evidence="1">DDE superfamily endonuclease</fullName>
    </submittedName>
</protein>
<dbReference type="RefSeq" id="WP_242975203.1">
    <property type="nucleotide sequence ID" value="NZ_FZOJ01000027.1"/>
</dbReference>